<keyword evidence="2" id="KW-1185">Reference proteome</keyword>
<dbReference type="RefSeq" id="WP_267677465.1">
    <property type="nucleotide sequence ID" value="NZ_CP113088.1"/>
</dbReference>
<sequence>MLTTILKLLYPFHHGGDIRLAFIQENNNIAFNDGNIYNITVVKDPEHIDNSIVYAITLNDLNALETQIALEMNKPKILKELDTLKKIEKINKNFGRKFNSVEDNADDLETKFLEVFADYGITFYKLNELTNNWEKLKLENNTLNVEPCNN</sequence>
<dbReference type="KEGG" id="lnu:N7U66_04320"/>
<proteinExistence type="predicted"/>
<gene>
    <name evidence="1" type="ORF">N7U66_04320</name>
</gene>
<organism evidence="1 2">
    <name type="scientific">Lacinutrix neustonica</name>
    <dbReference type="NCBI Taxonomy" id="2980107"/>
    <lineage>
        <taxon>Bacteria</taxon>
        <taxon>Pseudomonadati</taxon>
        <taxon>Bacteroidota</taxon>
        <taxon>Flavobacteriia</taxon>
        <taxon>Flavobacteriales</taxon>
        <taxon>Flavobacteriaceae</taxon>
        <taxon>Lacinutrix</taxon>
    </lineage>
</organism>
<protein>
    <submittedName>
        <fullName evidence="1">Uncharacterized protein</fullName>
    </submittedName>
</protein>
<evidence type="ECO:0000313" key="2">
    <source>
        <dbReference type="Proteomes" id="UP001164705"/>
    </source>
</evidence>
<dbReference type="Proteomes" id="UP001164705">
    <property type="component" value="Chromosome"/>
</dbReference>
<dbReference type="AlphaFoldDB" id="A0A9E8MZ16"/>
<name>A0A9E8MZ16_9FLAO</name>
<evidence type="ECO:0000313" key="1">
    <source>
        <dbReference type="EMBL" id="WAC02865.1"/>
    </source>
</evidence>
<accession>A0A9E8MZ16</accession>
<reference evidence="1" key="1">
    <citation type="submission" date="2022-11" db="EMBL/GenBank/DDBJ databases">
        <title>Lacinutrix neustonica HL-RS19T sp. nov., isolated from the surface microlayer sample of brackish Lake Shihwa.</title>
        <authorList>
            <person name="Choi J.Y."/>
            <person name="Hwang C.Y."/>
        </authorList>
    </citation>
    <scope>NUCLEOTIDE SEQUENCE</scope>
    <source>
        <strain evidence="1">HL-RS19</strain>
    </source>
</reference>
<dbReference type="EMBL" id="CP113088">
    <property type="protein sequence ID" value="WAC02865.1"/>
    <property type="molecule type" value="Genomic_DNA"/>
</dbReference>